<gene>
    <name evidence="2" type="ORF">SNE34_06955</name>
</gene>
<dbReference type="EMBL" id="JAXGFP010000003">
    <property type="protein sequence ID" value="MEG3183744.1"/>
    <property type="molecule type" value="Genomic_DNA"/>
</dbReference>
<evidence type="ECO:0000313" key="3">
    <source>
        <dbReference type="Proteomes" id="UP001355056"/>
    </source>
</evidence>
<keyword evidence="3" id="KW-1185">Reference proteome</keyword>
<accession>A0ABU7YXX3</accession>
<feature type="transmembrane region" description="Helical" evidence="1">
    <location>
        <begin position="112"/>
        <end position="134"/>
    </location>
</feature>
<organism evidence="2 3">
    <name type="scientific">Novilysobacter erysipheiresistens</name>
    <dbReference type="NCBI Taxonomy" id="1749332"/>
    <lineage>
        <taxon>Bacteria</taxon>
        <taxon>Pseudomonadati</taxon>
        <taxon>Pseudomonadota</taxon>
        <taxon>Gammaproteobacteria</taxon>
        <taxon>Lysobacterales</taxon>
        <taxon>Lysobacteraceae</taxon>
        <taxon>Novilysobacter</taxon>
    </lineage>
</organism>
<protein>
    <submittedName>
        <fullName evidence="2">DUF2878 domain-containing protein</fullName>
    </submittedName>
</protein>
<dbReference type="Pfam" id="PF11086">
    <property type="entry name" value="DUF2878"/>
    <property type="match status" value="1"/>
</dbReference>
<comment type="caution">
    <text evidence="2">The sequence shown here is derived from an EMBL/GenBank/DDBJ whole genome shotgun (WGS) entry which is preliminary data.</text>
</comment>
<dbReference type="RefSeq" id="WP_332616028.1">
    <property type="nucleotide sequence ID" value="NZ_JAXGFP010000003.1"/>
</dbReference>
<keyword evidence="1" id="KW-0812">Transmembrane</keyword>
<dbReference type="InterPro" id="IPR021306">
    <property type="entry name" value="DUF2878"/>
</dbReference>
<name>A0ABU7YXX3_9GAMM</name>
<feature type="transmembrane region" description="Helical" evidence="1">
    <location>
        <begin position="12"/>
        <end position="39"/>
    </location>
</feature>
<evidence type="ECO:0000313" key="2">
    <source>
        <dbReference type="EMBL" id="MEG3183744.1"/>
    </source>
</evidence>
<proteinExistence type="predicted"/>
<keyword evidence="1" id="KW-0472">Membrane</keyword>
<sequence>MRFWANLVGYQLVWFAAVIGAGRGSPWWGVVAAVVFVAAQGGTSPWRGSDVRVVAGALACGVVLDGGLALTGWLGYAAATPALLAPLWILALWAAFAMTINHSLGFLHGRPWLAAVFGAVGGPLAYLGAARGFAAVELVAPVPALVSLAAGWALALPLLVRLGRRRPLTIAPARTGWAR</sequence>
<feature type="transmembrane region" description="Helical" evidence="1">
    <location>
        <begin position="51"/>
        <end position="76"/>
    </location>
</feature>
<evidence type="ECO:0000256" key="1">
    <source>
        <dbReference type="SAM" id="Phobius"/>
    </source>
</evidence>
<keyword evidence="1" id="KW-1133">Transmembrane helix</keyword>
<feature type="transmembrane region" description="Helical" evidence="1">
    <location>
        <begin position="82"/>
        <end position="100"/>
    </location>
</feature>
<dbReference type="Proteomes" id="UP001355056">
    <property type="component" value="Unassembled WGS sequence"/>
</dbReference>
<feature type="transmembrane region" description="Helical" evidence="1">
    <location>
        <begin position="140"/>
        <end position="160"/>
    </location>
</feature>
<reference evidence="2 3" key="1">
    <citation type="journal article" date="2016" name="Int. J. Syst. Evol. Microbiol.">
        <title>Lysobacter erysipheiresistens sp. nov., an antagonist of powdery mildew, isolated from tobacco-cultivated soil.</title>
        <authorList>
            <person name="Xie B."/>
            <person name="Li T."/>
            <person name="Lin X."/>
            <person name="Wang C.J."/>
            <person name="Chen Y.J."/>
            <person name="Liu W.J."/>
            <person name="Zhao Z.W."/>
        </authorList>
    </citation>
    <scope>NUCLEOTIDE SEQUENCE [LARGE SCALE GENOMIC DNA]</scope>
    <source>
        <strain evidence="2 3">RS-LYSO-3</strain>
    </source>
</reference>